<proteinExistence type="predicted"/>
<name>A0A1I6MSC0_9BACT</name>
<evidence type="ECO:0000313" key="2">
    <source>
        <dbReference type="EMBL" id="SFS18643.1"/>
    </source>
</evidence>
<keyword evidence="1" id="KW-0472">Membrane</keyword>
<evidence type="ECO:0000313" key="3">
    <source>
        <dbReference type="Proteomes" id="UP000199024"/>
    </source>
</evidence>
<keyword evidence="1" id="KW-0812">Transmembrane</keyword>
<sequence>MNYLLLSAAGIVILIVPIIIVLRTRDHIED</sequence>
<keyword evidence="1" id="KW-1133">Transmembrane helix</keyword>
<dbReference type="AlphaFoldDB" id="A0A1I6MSC0"/>
<dbReference type="EMBL" id="FOZL01000001">
    <property type="protein sequence ID" value="SFS18643.1"/>
    <property type="molecule type" value="Genomic_DNA"/>
</dbReference>
<feature type="transmembrane region" description="Helical" evidence="1">
    <location>
        <begin position="6"/>
        <end position="24"/>
    </location>
</feature>
<dbReference type="Proteomes" id="UP000199024">
    <property type="component" value="Unassembled WGS sequence"/>
</dbReference>
<keyword evidence="3" id="KW-1185">Reference proteome</keyword>
<accession>A0A1I6MSC0</accession>
<reference evidence="2 3" key="1">
    <citation type="submission" date="2016-10" db="EMBL/GenBank/DDBJ databases">
        <authorList>
            <person name="de Groot N.N."/>
        </authorList>
    </citation>
    <scope>NUCLEOTIDE SEQUENCE [LARGE SCALE GENOMIC DNA]</scope>
    <source>
        <strain evidence="2 3">DSM 21001</strain>
    </source>
</reference>
<organism evidence="2 3">
    <name type="scientific">Granulicella pectinivorans</name>
    <dbReference type="NCBI Taxonomy" id="474950"/>
    <lineage>
        <taxon>Bacteria</taxon>
        <taxon>Pseudomonadati</taxon>
        <taxon>Acidobacteriota</taxon>
        <taxon>Terriglobia</taxon>
        <taxon>Terriglobales</taxon>
        <taxon>Acidobacteriaceae</taxon>
        <taxon>Granulicella</taxon>
    </lineage>
</organism>
<evidence type="ECO:0000256" key="1">
    <source>
        <dbReference type="SAM" id="Phobius"/>
    </source>
</evidence>
<protein>
    <submittedName>
        <fullName evidence="2">Uncharacterized protein</fullName>
    </submittedName>
</protein>
<gene>
    <name evidence="2" type="ORF">SAMN05421771_3522</name>
</gene>